<dbReference type="Proteomes" id="UP000721844">
    <property type="component" value="Unassembled WGS sequence"/>
</dbReference>
<dbReference type="AlphaFoldDB" id="A0A963Z6N6"/>
<feature type="transmembrane region" description="Helical" evidence="1">
    <location>
        <begin position="78"/>
        <end position="97"/>
    </location>
</feature>
<feature type="domain" description="Transposase IS4-like" evidence="2">
    <location>
        <begin position="9"/>
        <end position="91"/>
    </location>
</feature>
<dbReference type="RefSeq" id="WP_227310552.1">
    <property type="nucleotide sequence ID" value="NZ_JAESVA010000016.1"/>
</dbReference>
<organism evidence="3 4">
    <name type="scientific">Acidisoma cellulosilyticum</name>
    <dbReference type="NCBI Taxonomy" id="2802395"/>
    <lineage>
        <taxon>Bacteria</taxon>
        <taxon>Pseudomonadati</taxon>
        <taxon>Pseudomonadota</taxon>
        <taxon>Alphaproteobacteria</taxon>
        <taxon>Acetobacterales</taxon>
        <taxon>Acidocellaceae</taxon>
        <taxon>Acidisoma</taxon>
    </lineage>
</organism>
<comment type="caution">
    <text evidence="3">The sequence shown here is derived from an EMBL/GenBank/DDBJ whole genome shotgun (WGS) entry which is preliminary data.</text>
</comment>
<dbReference type="GO" id="GO:0004803">
    <property type="term" value="F:transposase activity"/>
    <property type="evidence" value="ECO:0007669"/>
    <property type="project" value="InterPro"/>
</dbReference>
<reference evidence="3 4" key="1">
    <citation type="journal article" date="2021" name="Microorganisms">
        <title>Acidisoma silvae sp. nov. and Acidisomacellulosilytica sp. nov., Two Acidophilic Bacteria Isolated from Decaying Wood, Hydrolyzing Cellulose and Producing Poly-3-hydroxybutyrate.</title>
        <authorList>
            <person name="Mieszkin S."/>
            <person name="Pouder E."/>
            <person name="Uroz S."/>
            <person name="Simon-Colin C."/>
            <person name="Alain K."/>
        </authorList>
    </citation>
    <scope>NUCLEOTIDE SEQUENCE [LARGE SCALE GENOMIC DNA]</scope>
    <source>
        <strain evidence="3 4">HW T5.17</strain>
    </source>
</reference>
<keyword evidence="1" id="KW-0812">Transmembrane</keyword>
<dbReference type="GO" id="GO:0006313">
    <property type="term" value="P:DNA transposition"/>
    <property type="evidence" value="ECO:0007669"/>
    <property type="project" value="InterPro"/>
</dbReference>
<evidence type="ECO:0000313" key="4">
    <source>
        <dbReference type="Proteomes" id="UP000721844"/>
    </source>
</evidence>
<dbReference type="InterPro" id="IPR002559">
    <property type="entry name" value="Transposase_11"/>
</dbReference>
<accession>A0A963Z6N6</accession>
<name>A0A963Z6N6_9PROT</name>
<dbReference type="PANTHER" id="PTHR30007:SF1">
    <property type="entry name" value="BLR1914 PROTEIN"/>
    <property type="match status" value="1"/>
</dbReference>
<dbReference type="PANTHER" id="PTHR30007">
    <property type="entry name" value="PHP DOMAIN PROTEIN"/>
    <property type="match status" value="1"/>
</dbReference>
<keyword evidence="1" id="KW-0472">Membrane</keyword>
<dbReference type="EMBL" id="JAESVA010000016">
    <property type="protein sequence ID" value="MCB8883792.1"/>
    <property type="molecule type" value="Genomic_DNA"/>
</dbReference>
<proteinExistence type="predicted"/>
<sequence>MHGKRGRPRRRPGKLHADKGYDYTRCRRACTYRGFKHRIARKAIESSSHLGKHRWVVERTFAWLPRFGRLTVRYERRANIHLAFTLIAGSLICMRALT</sequence>
<dbReference type="Pfam" id="PF01609">
    <property type="entry name" value="DDE_Tnp_1"/>
    <property type="match status" value="1"/>
</dbReference>
<evidence type="ECO:0000259" key="2">
    <source>
        <dbReference type="Pfam" id="PF01609"/>
    </source>
</evidence>
<keyword evidence="4" id="KW-1185">Reference proteome</keyword>
<evidence type="ECO:0000256" key="1">
    <source>
        <dbReference type="SAM" id="Phobius"/>
    </source>
</evidence>
<dbReference type="GO" id="GO:0003677">
    <property type="term" value="F:DNA binding"/>
    <property type="evidence" value="ECO:0007669"/>
    <property type="project" value="InterPro"/>
</dbReference>
<keyword evidence="1" id="KW-1133">Transmembrane helix</keyword>
<evidence type="ECO:0000313" key="3">
    <source>
        <dbReference type="EMBL" id="MCB8883792.1"/>
    </source>
</evidence>
<gene>
    <name evidence="3" type="ORF">ACELLULO517_26325</name>
</gene>
<protein>
    <submittedName>
        <fullName evidence="3">Transposase</fullName>
    </submittedName>
</protein>